<sequence length="281" mass="31337">MIWAVLLFVVIFFAVVFILLQQIFGRILKNWEDRVKTETTRRLQDFFLFIDPSALWSGNVVLSLSLAFIAWALSGLWWVAMMTGLLVFLAPNWLVARLRRRRLAQFDGQLPSMLLALAGALRAGAGVHAAIGQITGQAPAPLSQEFGLVQRQQRLGISFEQCLDDLFVRMPSESTGLLVSALKIATQSGGNLAEALERIAQTLQARQQIQGRIRALTSQGKMQAWVMAGLPLLLMMVLNMLDPAAMYPMWFHPAGWIVLAIIFLLEALGIWLILKIVNIDI</sequence>
<dbReference type="Gene3D" id="1.20.81.30">
    <property type="entry name" value="Type II secretion system (T2SS), domain F"/>
    <property type="match status" value="1"/>
</dbReference>
<dbReference type="EMBL" id="DOEK01000005">
    <property type="protein sequence ID" value="HBP28435.1"/>
    <property type="molecule type" value="Genomic_DNA"/>
</dbReference>
<evidence type="ECO:0000256" key="2">
    <source>
        <dbReference type="ARBA" id="ARBA00022475"/>
    </source>
</evidence>
<proteinExistence type="predicted"/>
<dbReference type="GO" id="GO:0005886">
    <property type="term" value="C:plasma membrane"/>
    <property type="evidence" value="ECO:0007669"/>
    <property type="project" value="UniProtKB-SubCell"/>
</dbReference>
<dbReference type="PANTHER" id="PTHR35007:SF1">
    <property type="entry name" value="PILUS ASSEMBLY PROTEIN"/>
    <property type="match status" value="1"/>
</dbReference>
<evidence type="ECO:0000256" key="3">
    <source>
        <dbReference type="ARBA" id="ARBA00022692"/>
    </source>
</evidence>
<comment type="caution">
    <text evidence="8">The sequence shown here is derived from an EMBL/GenBank/DDBJ whole genome shotgun (WGS) entry which is preliminary data.</text>
</comment>
<feature type="transmembrane region" description="Helical" evidence="6">
    <location>
        <begin position="76"/>
        <end position="95"/>
    </location>
</feature>
<feature type="domain" description="Type II secretion system protein GspF" evidence="7">
    <location>
        <begin position="115"/>
        <end position="238"/>
    </location>
</feature>
<feature type="transmembrane region" description="Helical" evidence="6">
    <location>
        <begin position="46"/>
        <end position="70"/>
    </location>
</feature>
<dbReference type="Proteomes" id="UP000264036">
    <property type="component" value="Unassembled WGS sequence"/>
</dbReference>
<feature type="transmembrane region" description="Helical" evidence="6">
    <location>
        <begin position="6"/>
        <end position="25"/>
    </location>
</feature>
<dbReference type="InterPro" id="IPR042094">
    <property type="entry name" value="T2SS_GspF_sf"/>
</dbReference>
<keyword evidence="4 6" id="KW-1133">Transmembrane helix</keyword>
<keyword evidence="3 6" id="KW-0812">Transmembrane</keyword>
<gene>
    <name evidence="8" type="ORF">DD666_03340</name>
</gene>
<reference evidence="8 9" key="1">
    <citation type="journal article" date="2018" name="Nat. Biotechnol.">
        <title>A standardized bacterial taxonomy based on genome phylogeny substantially revises the tree of life.</title>
        <authorList>
            <person name="Parks D.H."/>
            <person name="Chuvochina M."/>
            <person name="Waite D.W."/>
            <person name="Rinke C."/>
            <person name="Skarshewski A."/>
            <person name="Chaumeil P.A."/>
            <person name="Hugenholtz P."/>
        </authorList>
    </citation>
    <scope>NUCLEOTIDE SEQUENCE [LARGE SCALE GENOMIC DNA]</scope>
    <source>
        <strain evidence="8">UBA10707</strain>
    </source>
</reference>
<evidence type="ECO:0000256" key="5">
    <source>
        <dbReference type="ARBA" id="ARBA00023136"/>
    </source>
</evidence>
<evidence type="ECO:0000259" key="7">
    <source>
        <dbReference type="Pfam" id="PF00482"/>
    </source>
</evidence>
<evidence type="ECO:0000313" key="8">
    <source>
        <dbReference type="EMBL" id="HBP28435.1"/>
    </source>
</evidence>
<dbReference type="PANTHER" id="PTHR35007">
    <property type="entry name" value="INTEGRAL MEMBRANE PROTEIN-RELATED"/>
    <property type="match status" value="1"/>
</dbReference>
<protein>
    <submittedName>
        <fullName evidence="8">Pilus assembly protein</fullName>
    </submittedName>
</protein>
<accession>A0A356LD49</accession>
<feature type="transmembrane region" description="Helical" evidence="6">
    <location>
        <begin position="253"/>
        <end position="274"/>
    </location>
</feature>
<evidence type="ECO:0000256" key="1">
    <source>
        <dbReference type="ARBA" id="ARBA00004651"/>
    </source>
</evidence>
<organism evidence="8 9">
    <name type="scientific">Advenella kashmirensis</name>
    <dbReference type="NCBI Taxonomy" id="310575"/>
    <lineage>
        <taxon>Bacteria</taxon>
        <taxon>Pseudomonadati</taxon>
        <taxon>Pseudomonadota</taxon>
        <taxon>Betaproteobacteria</taxon>
        <taxon>Burkholderiales</taxon>
        <taxon>Alcaligenaceae</taxon>
    </lineage>
</organism>
<evidence type="ECO:0000256" key="6">
    <source>
        <dbReference type="SAM" id="Phobius"/>
    </source>
</evidence>
<dbReference type="InterPro" id="IPR018076">
    <property type="entry name" value="T2SS_GspF_dom"/>
</dbReference>
<feature type="transmembrane region" description="Helical" evidence="6">
    <location>
        <begin position="222"/>
        <end position="241"/>
    </location>
</feature>
<keyword evidence="2" id="KW-1003">Cell membrane</keyword>
<comment type="subcellular location">
    <subcellularLocation>
        <location evidence="1">Cell membrane</location>
        <topology evidence="1">Multi-pass membrane protein</topology>
    </subcellularLocation>
</comment>
<keyword evidence="5 6" id="KW-0472">Membrane</keyword>
<dbReference type="AlphaFoldDB" id="A0A356LD49"/>
<dbReference type="Pfam" id="PF00482">
    <property type="entry name" value="T2SSF"/>
    <property type="match status" value="1"/>
</dbReference>
<name>A0A356LD49_9BURK</name>
<evidence type="ECO:0000256" key="4">
    <source>
        <dbReference type="ARBA" id="ARBA00022989"/>
    </source>
</evidence>
<evidence type="ECO:0000313" key="9">
    <source>
        <dbReference type="Proteomes" id="UP000264036"/>
    </source>
</evidence>